<organism evidence="2 3">
    <name type="scientific">Kibdelosporangium phytohabitans</name>
    <dbReference type="NCBI Taxonomy" id="860235"/>
    <lineage>
        <taxon>Bacteria</taxon>
        <taxon>Bacillati</taxon>
        <taxon>Actinomycetota</taxon>
        <taxon>Actinomycetes</taxon>
        <taxon>Pseudonocardiales</taxon>
        <taxon>Pseudonocardiaceae</taxon>
        <taxon>Kibdelosporangium</taxon>
    </lineage>
</organism>
<dbReference type="EMBL" id="CP012752">
    <property type="protein sequence ID" value="ALG13238.1"/>
    <property type="molecule type" value="Genomic_DNA"/>
</dbReference>
<reference evidence="2 3" key="1">
    <citation type="submission" date="2015-07" db="EMBL/GenBank/DDBJ databases">
        <title>Genome sequencing of Kibdelosporangium phytohabitans.</title>
        <authorList>
            <person name="Qin S."/>
            <person name="Xing K."/>
        </authorList>
    </citation>
    <scope>NUCLEOTIDE SEQUENCE [LARGE SCALE GENOMIC DNA]</scope>
    <source>
        <strain evidence="2 3">KLBMP1111</strain>
    </source>
</reference>
<feature type="domain" description="Bacterial transcriptional activator" evidence="1">
    <location>
        <begin position="102"/>
        <end position="216"/>
    </location>
</feature>
<dbReference type="STRING" id="860235.AOZ06_45965"/>
<dbReference type="SUPFAM" id="SSF48452">
    <property type="entry name" value="TPR-like"/>
    <property type="match status" value="2"/>
</dbReference>
<dbReference type="InterPro" id="IPR027417">
    <property type="entry name" value="P-loop_NTPase"/>
</dbReference>
<dbReference type="PRINTS" id="PR00364">
    <property type="entry name" value="DISEASERSIST"/>
</dbReference>
<dbReference type="SUPFAM" id="SSF46894">
    <property type="entry name" value="C-terminal effector domain of the bipartite response regulators"/>
    <property type="match status" value="1"/>
</dbReference>
<dbReference type="Gene3D" id="3.40.50.300">
    <property type="entry name" value="P-loop containing nucleotide triphosphate hydrolases"/>
    <property type="match status" value="1"/>
</dbReference>
<keyword evidence="3" id="KW-1185">Reference proteome</keyword>
<dbReference type="PANTHER" id="PTHR47691:SF3">
    <property type="entry name" value="HTH-TYPE TRANSCRIPTIONAL REGULATOR RV0890C-RELATED"/>
    <property type="match status" value="1"/>
</dbReference>
<name>A0A0N9IDS6_9PSEU</name>
<dbReference type="KEGG" id="kphy:AOZ06_45965"/>
<dbReference type="Proteomes" id="UP000063699">
    <property type="component" value="Chromosome"/>
</dbReference>
<evidence type="ECO:0000259" key="1">
    <source>
        <dbReference type="SMART" id="SM01043"/>
    </source>
</evidence>
<dbReference type="OrthoDB" id="3645618at2"/>
<dbReference type="InterPro" id="IPR036388">
    <property type="entry name" value="WH-like_DNA-bd_sf"/>
</dbReference>
<dbReference type="Pfam" id="PF03704">
    <property type="entry name" value="BTAD"/>
    <property type="match status" value="1"/>
</dbReference>
<dbReference type="InterPro" id="IPR005158">
    <property type="entry name" value="BTAD"/>
</dbReference>
<dbReference type="InterPro" id="IPR016032">
    <property type="entry name" value="Sig_transdc_resp-reg_C-effctor"/>
</dbReference>
<evidence type="ECO:0000313" key="3">
    <source>
        <dbReference type="Proteomes" id="UP000063699"/>
    </source>
</evidence>
<proteinExistence type="predicted"/>
<dbReference type="Gene3D" id="1.10.10.10">
    <property type="entry name" value="Winged helix-like DNA-binding domain superfamily/Winged helix DNA-binding domain"/>
    <property type="match status" value="1"/>
</dbReference>
<dbReference type="AlphaFoldDB" id="A0A0N9IDS6"/>
<dbReference type="PANTHER" id="PTHR47691">
    <property type="entry name" value="REGULATOR-RELATED"/>
    <property type="match status" value="1"/>
</dbReference>
<sequence>MRDDVSVLLLGPVRLTTPSGEVAIPGGDQRTALARLAATPGEPVPIHDLIEAVWGASFPVTAVQTLHCRLARFRLELRAAGLDDLIEASDAGYRLRVPPGCVDAVRFESLARQGRRHIAAGDVPRAERVLAQAVSLWRDTPLGDCEQTAWVRREAARLTGVLRTVHVPRHAPNTVKSLVSRDKDVEEVTWLLANDRLVTLTGVGGVGKSTLASQVAECNRSSYPDGVWCADLAPLNDFALIAHTVADAMDLHDQSGRSMTTVLADHFQSQVALLVLDNCEHLVPACGLFIDALLHAAPDLRVLVTSKVPLHIEAEQVHDVKPLSVPEPDDADAPAVTLFVRRAAAGGFALTEDNRKEVISLCCRLEGVPLALELAAAQVRLLPLAELVGQLDNLIRMKPAIQATVDWSYELCSAAERLLWRRMSVFEGSFDLAAVENVCASYNDIPLDTVLDVIDGLVVKAVLTRLPEPGPVRYRVQETLRQYGREQLHQSGELPLVRRRHRNWYLNVAEHREQRWFGAAQQELSAQSGLDHANFRAALGFCLTEPGESAAGLRLAGALWFHWVGGGRLAEGQHWLDWALSATRQPTIDRWKALWVNGYVTALQGKTDAARQLLTQVGKDADDTSLAHTAYVMGAVSIFEEDLPTGLALLEQALARHGELRELDSNVIMTSVTLALALTLRGDLARAQSLCCEARELCEANEEKWALGYVLLALAVIAVHRGELAAATALTRESLRIKQSGQDLLCVAAGVGLLAVTANEDERAATLLGATRRVREHVGLADGSVIGHRRTEQAIQALGGTAYEAAFGRGARMSITDAITYALG</sequence>
<dbReference type="SUPFAM" id="SSF52540">
    <property type="entry name" value="P-loop containing nucleoside triphosphate hydrolases"/>
    <property type="match status" value="1"/>
</dbReference>
<protein>
    <recommendedName>
        <fullName evidence="1">Bacterial transcriptional activator domain-containing protein</fullName>
    </recommendedName>
</protein>
<evidence type="ECO:0000313" key="2">
    <source>
        <dbReference type="EMBL" id="ALG13238.1"/>
    </source>
</evidence>
<accession>A0A0N9IDS6</accession>
<dbReference type="GO" id="GO:0006355">
    <property type="term" value="P:regulation of DNA-templated transcription"/>
    <property type="evidence" value="ECO:0007669"/>
    <property type="project" value="InterPro"/>
</dbReference>
<dbReference type="Gene3D" id="1.25.40.10">
    <property type="entry name" value="Tetratricopeptide repeat domain"/>
    <property type="match status" value="1"/>
</dbReference>
<dbReference type="InterPro" id="IPR011990">
    <property type="entry name" value="TPR-like_helical_dom_sf"/>
</dbReference>
<gene>
    <name evidence="2" type="ORF">AOZ06_45965</name>
</gene>
<dbReference type="SMART" id="SM01043">
    <property type="entry name" value="BTAD"/>
    <property type="match status" value="1"/>
</dbReference>
<dbReference type="RefSeq" id="WP_054295127.1">
    <property type="nucleotide sequence ID" value="NZ_CP012752.1"/>
</dbReference>
<dbReference type="GO" id="GO:0003677">
    <property type="term" value="F:DNA binding"/>
    <property type="evidence" value="ECO:0007669"/>
    <property type="project" value="InterPro"/>
</dbReference>